<feature type="coiled-coil region" evidence="1">
    <location>
        <begin position="26"/>
        <end position="60"/>
    </location>
</feature>
<organism evidence="3 4">
    <name type="scientific">Sporormia fimetaria CBS 119925</name>
    <dbReference type="NCBI Taxonomy" id="1340428"/>
    <lineage>
        <taxon>Eukaryota</taxon>
        <taxon>Fungi</taxon>
        <taxon>Dikarya</taxon>
        <taxon>Ascomycota</taxon>
        <taxon>Pezizomycotina</taxon>
        <taxon>Dothideomycetes</taxon>
        <taxon>Pleosporomycetidae</taxon>
        <taxon>Pleosporales</taxon>
        <taxon>Sporormiaceae</taxon>
        <taxon>Sporormia</taxon>
    </lineage>
</organism>
<keyword evidence="4" id="KW-1185">Reference proteome</keyword>
<protein>
    <submittedName>
        <fullName evidence="3">Uncharacterized protein</fullName>
    </submittedName>
</protein>
<sequence length="197" mass="22102">MDESAPSMPVSHVQDEATSAPLDQRLTDLAVELEQLNERRDKLVVKRSRLQSRREKVQAQRSRVRHAEVVFMNSLRNFYNELNSQVPPALKSAFASLQAEDDALGAIASDYEQTETDLRHKEWSFWSEEEDFYQNLQPLSRSAYDEPADSGTVEAPTLKPEPRGHIARGAQVPKRGITPSSADQEVRPSAGCTDAHS</sequence>
<evidence type="ECO:0000256" key="1">
    <source>
        <dbReference type="SAM" id="Coils"/>
    </source>
</evidence>
<evidence type="ECO:0000256" key="2">
    <source>
        <dbReference type="SAM" id="MobiDB-lite"/>
    </source>
</evidence>
<feature type="region of interest" description="Disordered" evidence="2">
    <location>
        <begin position="140"/>
        <end position="197"/>
    </location>
</feature>
<dbReference type="Proteomes" id="UP000799440">
    <property type="component" value="Unassembled WGS sequence"/>
</dbReference>
<dbReference type="OrthoDB" id="3798432at2759"/>
<evidence type="ECO:0000313" key="4">
    <source>
        <dbReference type="Proteomes" id="UP000799440"/>
    </source>
</evidence>
<keyword evidence="1" id="KW-0175">Coiled coil</keyword>
<reference evidence="3" key="1">
    <citation type="journal article" date="2020" name="Stud. Mycol.">
        <title>101 Dothideomycetes genomes: a test case for predicting lifestyles and emergence of pathogens.</title>
        <authorList>
            <person name="Haridas S."/>
            <person name="Albert R."/>
            <person name="Binder M."/>
            <person name="Bloem J."/>
            <person name="Labutti K."/>
            <person name="Salamov A."/>
            <person name="Andreopoulos B."/>
            <person name="Baker S."/>
            <person name="Barry K."/>
            <person name="Bills G."/>
            <person name="Bluhm B."/>
            <person name="Cannon C."/>
            <person name="Castanera R."/>
            <person name="Culley D."/>
            <person name="Daum C."/>
            <person name="Ezra D."/>
            <person name="Gonzalez J."/>
            <person name="Henrissat B."/>
            <person name="Kuo A."/>
            <person name="Liang C."/>
            <person name="Lipzen A."/>
            <person name="Lutzoni F."/>
            <person name="Magnuson J."/>
            <person name="Mondo S."/>
            <person name="Nolan M."/>
            <person name="Ohm R."/>
            <person name="Pangilinan J."/>
            <person name="Park H.-J."/>
            <person name="Ramirez L."/>
            <person name="Alfaro M."/>
            <person name="Sun H."/>
            <person name="Tritt A."/>
            <person name="Yoshinaga Y."/>
            <person name="Zwiers L.-H."/>
            <person name="Turgeon B."/>
            <person name="Goodwin S."/>
            <person name="Spatafora J."/>
            <person name="Crous P."/>
            <person name="Grigoriev I."/>
        </authorList>
    </citation>
    <scope>NUCLEOTIDE SEQUENCE</scope>
    <source>
        <strain evidence="3">CBS 119925</strain>
    </source>
</reference>
<dbReference type="EMBL" id="MU006623">
    <property type="protein sequence ID" value="KAF2741811.1"/>
    <property type="molecule type" value="Genomic_DNA"/>
</dbReference>
<dbReference type="AlphaFoldDB" id="A0A6A6UXJ7"/>
<gene>
    <name evidence="3" type="ORF">M011DRAFT_472757</name>
</gene>
<evidence type="ECO:0000313" key="3">
    <source>
        <dbReference type="EMBL" id="KAF2741811.1"/>
    </source>
</evidence>
<accession>A0A6A6UXJ7</accession>
<feature type="region of interest" description="Disordered" evidence="2">
    <location>
        <begin position="1"/>
        <end position="21"/>
    </location>
</feature>
<proteinExistence type="predicted"/>
<name>A0A6A6UXJ7_9PLEO</name>